<dbReference type="InterPro" id="IPR003961">
    <property type="entry name" value="FN3_dom"/>
</dbReference>
<feature type="domain" description="Fibronectin type-III" evidence="2">
    <location>
        <begin position="536"/>
        <end position="629"/>
    </location>
</feature>
<evidence type="ECO:0000313" key="4">
    <source>
        <dbReference type="Proteomes" id="UP001159363"/>
    </source>
</evidence>
<dbReference type="InterPro" id="IPR036179">
    <property type="entry name" value="Ig-like_dom_sf"/>
</dbReference>
<keyword evidence="4" id="KW-1185">Reference proteome</keyword>
<dbReference type="SUPFAM" id="SSF49265">
    <property type="entry name" value="Fibronectin type III"/>
    <property type="match status" value="1"/>
</dbReference>
<gene>
    <name evidence="3" type="ORF">PR048_024686</name>
</gene>
<accession>A0ABQ9GP91</accession>
<comment type="caution">
    <text evidence="3">The sequence shown here is derived from an EMBL/GenBank/DDBJ whole genome shotgun (WGS) entry which is preliminary data.</text>
</comment>
<evidence type="ECO:0000313" key="3">
    <source>
        <dbReference type="EMBL" id="KAJ8873850.1"/>
    </source>
</evidence>
<dbReference type="InterPro" id="IPR036116">
    <property type="entry name" value="FN3_sf"/>
</dbReference>
<dbReference type="SMART" id="SM00060">
    <property type="entry name" value="FN3"/>
    <property type="match status" value="1"/>
</dbReference>
<dbReference type="PANTHER" id="PTHR23278">
    <property type="entry name" value="SIDESTEP PROTEIN"/>
    <property type="match status" value="1"/>
</dbReference>
<feature type="region of interest" description="Disordered" evidence="1">
    <location>
        <begin position="1"/>
        <end position="23"/>
    </location>
</feature>
<sequence length="753" mass="83405">MADITRNSPNPRQPDIVQSSETHGVSLSHNMSARIIRSNQSLVLQKVTRQSAGKYVCVAVNEEGETISNELAFRVKCESSIIAVFCSLSLPSTYRMILNCNRNRFRTDGTIRLPSKRTWFDSQQWSLPDSRMWELCRPMPSAGGFFSGICRFPCRCIPALLHTHLTPPSSALINYDYNNLRADVPPGEDTGGGRVALREPGHRVRGGHRPAGAQLPLEVQQLRETIDVAPDRYAATSNGTTSVLRYTPVSDLDYGTLSCWADNSIGTQAAPCVFQVVAAGKTCRRICAPIYLTSPPCLRRRRRVSSRQPAPSRVLAPPPSAHLCSLCSLISFNPLDQPHLEPHIQSDNGVHDGVTLLWRTNQPLAVSVPQCTCERNCRACLHQRLNGGRVLVVAAKWNHANSTIRNSVALGFEVRTLEWRDKWEIVALNTEVLRADECEARCVWSSAGIQGWRKREIFEKIRRSSTTSGTIPTRENPGASLAGNRTRLGLNYRELFSKFEAEKRWGHKGDTTKHVNRAIAYTRKVLSERACSKPFPVRNCTLSNHTSSSAEVSCQPGFDGGLPQYFVLELYSSESGAPRCNLTSADAPNFFLANLEPDVTFRIAVFAVNSKGRSAGVVLEEVTFRDAEKRTGWCIRWDCSSPTRANRVRFPATSITRGNRAGAIPLIGGFSRGSHYSPRNAPYSPRFTLIGSQDLDGVCVGSAQNLPASIRTIRRRLNEVDLQAQRLLHSVRVPPPDSKPISVDYASTWGASW</sequence>
<evidence type="ECO:0000256" key="1">
    <source>
        <dbReference type="SAM" id="MobiDB-lite"/>
    </source>
</evidence>
<dbReference type="SUPFAM" id="SSF48726">
    <property type="entry name" value="Immunoglobulin"/>
    <property type="match status" value="2"/>
</dbReference>
<proteinExistence type="predicted"/>
<dbReference type="Gene3D" id="2.60.40.10">
    <property type="entry name" value="Immunoglobulins"/>
    <property type="match status" value="2"/>
</dbReference>
<organism evidence="3 4">
    <name type="scientific">Dryococelus australis</name>
    <dbReference type="NCBI Taxonomy" id="614101"/>
    <lineage>
        <taxon>Eukaryota</taxon>
        <taxon>Metazoa</taxon>
        <taxon>Ecdysozoa</taxon>
        <taxon>Arthropoda</taxon>
        <taxon>Hexapoda</taxon>
        <taxon>Insecta</taxon>
        <taxon>Pterygota</taxon>
        <taxon>Neoptera</taxon>
        <taxon>Polyneoptera</taxon>
        <taxon>Phasmatodea</taxon>
        <taxon>Verophasmatodea</taxon>
        <taxon>Anareolatae</taxon>
        <taxon>Phasmatidae</taxon>
        <taxon>Eurycanthinae</taxon>
        <taxon>Dryococelus</taxon>
    </lineage>
</organism>
<evidence type="ECO:0000259" key="2">
    <source>
        <dbReference type="PROSITE" id="PS50853"/>
    </source>
</evidence>
<dbReference type="EMBL" id="JARBHB010000010">
    <property type="protein sequence ID" value="KAJ8873850.1"/>
    <property type="molecule type" value="Genomic_DNA"/>
</dbReference>
<name>A0ABQ9GP91_9NEOP</name>
<reference evidence="3 4" key="1">
    <citation type="submission" date="2023-02" db="EMBL/GenBank/DDBJ databases">
        <title>LHISI_Scaffold_Assembly.</title>
        <authorList>
            <person name="Stuart O.P."/>
            <person name="Cleave R."/>
            <person name="Magrath M.J.L."/>
            <person name="Mikheyev A.S."/>
        </authorList>
    </citation>
    <scope>NUCLEOTIDE SEQUENCE [LARGE SCALE GENOMIC DNA]</scope>
    <source>
        <strain evidence="3">Daus_M_001</strain>
        <tissue evidence="3">Leg muscle</tissue>
    </source>
</reference>
<dbReference type="PANTHER" id="PTHR23278:SF31">
    <property type="entry name" value="SIDESTEP II, ISOFORM A"/>
    <property type="match status" value="1"/>
</dbReference>
<dbReference type="CDD" id="cd00063">
    <property type="entry name" value="FN3"/>
    <property type="match status" value="1"/>
</dbReference>
<dbReference type="InterPro" id="IPR013783">
    <property type="entry name" value="Ig-like_fold"/>
</dbReference>
<dbReference type="PROSITE" id="PS50853">
    <property type="entry name" value="FN3"/>
    <property type="match status" value="1"/>
</dbReference>
<protein>
    <recommendedName>
        <fullName evidence="2">Fibronectin type-III domain-containing protein</fullName>
    </recommendedName>
</protein>
<dbReference type="Proteomes" id="UP001159363">
    <property type="component" value="Chromosome 9"/>
</dbReference>